<dbReference type="PANTHER" id="PTHR11207:SF0">
    <property type="entry name" value="RIBONUCLEASE 3"/>
    <property type="match status" value="1"/>
</dbReference>
<reference evidence="18 19" key="1">
    <citation type="journal article" date="2020" name="Biotechnol. Biofuels">
        <title>New insights from the biogas microbiome by comprehensive genome-resolved metagenomics of nearly 1600 species originating from multiple anaerobic digesters.</title>
        <authorList>
            <person name="Campanaro S."/>
            <person name="Treu L."/>
            <person name="Rodriguez-R L.M."/>
            <person name="Kovalovszki A."/>
            <person name="Ziels R.M."/>
            <person name="Maus I."/>
            <person name="Zhu X."/>
            <person name="Kougias P.G."/>
            <person name="Basile A."/>
            <person name="Luo G."/>
            <person name="Schluter A."/>
            <person name="Konstantinidis K.T."/>
            <person name="Angelidaki I."/>
        </authorList>
    </citation>
    <scope>NUCLEOTIDE SEQUENCE [LARGE SCALE GENOMIC DNA]</scope>
    <source>
        <strain evidence="18">AS05jafATM_89</strain>
    </source>
</reference>
<dbReference type="InterPro" id="IPR011907">
    <property type="entry name" value="RNase_III"/>
</dbReference>
<dbReference type="Gene3D" id="3.30.160.20">
    <property type="match status" value="1"/>
</dbReference>
<dbReference type="InterPro" id="IPR014720">
    <property type="entry name" value="dsRBD_dom"/>
</dbReference>
<keyword evidence="13 15" id="KW-0460">Magnesium</keyword>
<evidence type="ECO:0000256" key="12">
    <source>
        <dbReference type="ARBA" id="ARBA00022801"/>
    </source>
</evidence>
<dbReference type="Gene3D" id="1.10.1520.10">
    <property type="entry name" value="Ribonuclease III domain"/>
    <property type="match status" value="1"/>
</dbReference>
<keyword evidence="15" id="KW-0699">rRNA-binding</keyword>
<sequence>MKYEEIEKKIGVKFSNKDLLKNAFTHRSYLNEHKDEEIENNERLEFLGDAVLELIISANLFHNYPDKAEGELTSIRAALVRTESIAEETKKLGLGEYLRMSKGEEESGGKEKTYLLANLYEAIIGAIYLEAGYEECRSFIDRTLLKKIKRIIREELFIDPKTRVQEIIQEKFKVTPTYEIIQEEGPDHDKSFTVEIRRGRKAIATGVGQSKQKAEEDAARNAIEILEDGSRDNS</sequence>
<dbReference type="PANTHER" id="PTHR11207">
    <property type="entry name" value="RIBONUCLEASE III"/>
    <property type="match status" value="1"/>
</dbReference>
<dbReference type="PROSITE" id="PS00517">
    <property type="entry name" value="RNASE_3_1"/>
    <property type="match status" value="1"/>
</dbReference>
<comment type="caution">
    <text evidence="18">The sequence shown here is derived from an EMBL/GenBank/DDBJ whole genome shotgun (WGS) entry which is preliminary data.</text>
</comment>
<evidence type="ECO:0000256" key="14">
    <source>
        <dbReference type="ARBA" id="ARBA00022884"/>
    </source>
</evidence>
<dbReference type="CDD" id="cd10845">
    <property type="entry name" value="DSRM_RNAse_III_family"/>
    <property type="match status" value="1"/>
</dbReference>
<dbReference type="GO" id="GO:0003725">
    <property type="term" value="F:double-stranded RNA binding"/>
    <property type="evidence" value="ECO:0007669"/>
    <property type="project" value="TreeGrafter"/>
</dbReference>
<accession>A0A832QBI0</accession>
<comment type="function">
    <text evidence="15">Digests double-stranded RNA. Involved in the processing of primary rRNA transcript to yield the immediate precursors to the large and small rRNAs (23S and 16S). Processes some mRNAs, and tRNAs when they are encoded in the rRNA operon. Processes pre-crRNA and tracrRNA of type II CRISPR loci if present in the organism.</text>
</comment>
<dbReference type="GO" id="GO:0005737">
    <property type="term" value="C:cytoplasm"/>
    <property type="evidence" value="ECO:0007669"/>
    <property type="project" value="UniProtKB-SubCell"/>
</dbReference>
<feature type="binding site" evidence="15">
    <location>
        <position position="121"/>
    </location>
    <ligand>
        <name>Mg(2+)</name>
        <dbReference type="ChEBI" id="CHEBI:18420"/>
    </ligand>
</feature>
<gene>
    <name evidence="15 18" type="primary">rnc</name>
    <name evidence="18" type="ORF">GX533_00130</name>
</gene>
<keyword evidence="10 15" id="KW-0479">Metal-binding</keyword>
<evidence type="ECO:0000256" key="7">
    <source>
        <dbReference type="ARBA" id="ARBA00022664"/>
    </source>
</evidence>
<dbReference type="GO" id="GO:0042802">
    <property type="term" value="F:identical protein binding"/>
    <property type="evidence" value="ECO:0007669"/>
    <property type="project" value="UniProtKB-ARBA"/>
</dbReference>
<comment type="catalytic activity">
    <reaction evidence="1 15">
        <text>Endonucleolytic cleavage to 5'-phosphomonoester.</text>
        <dbReference type="EC" id="3.1.26.3"/>
    </reaction>
</comment>
<evidence type="ECO:0000256" key="10">
    <source>
        <dbReference type="ARBA" id="ARBA00022723"/>
    </source>
</evidence>
<feature type="domain" description="DRBM" evidence="16">
    <location>
        <begin position="159"/>
        <end position="228"/>
    </location>
</feature>
<evidence type="ECO:0000313" key="19">
    <source>
        <dbReference type="Proteomes" id="UP000576550"/>
    </source>
</evidence>
<name>A0A832QBI0_9BACT</name>
<dbReference type="InterPro" id="IPR036389">
    <property type="entry name" value="RNase_III_sf"/>
</dbReference>
<dbReference type="PROSITE" id="PS50137">
    <property type="entry name" value="DS_RBD"/>
    <property type="match status" value="1"/>
</dbReference>
<keyword evidence="8 15" id="KW-0819">tRNA processing</keyword>
<feature type="domain" description="RNase III" evidence="17">
    <location>
        <begin position="3"/>
        <end position="132"/>
    </location>
</feature>
<dbReference type="SMART" id="SM00535">
    <property type="entry name" value="RIBOc"/>
    <property type="match status" value="1"/>
</dbReference>
<dbReference type="AlphaFoldDB" id="A0A832QBI0"/>
<comment type="cofactor">
    <cofactor evidence="15">
        <name>Mg(2+)</name>
        <dbReference type="ChEBI" id="CHEBI:18420"/>
    </cofactor>
</comment>
<dbReference type="EMBL" id="DUTP01000001">
    <property type="protein sequence ID" value="HHX99084.1"/>
    <property type="molecule type" value="Genomic_DNA"/>
</dbReference>
<evidence type="ECO:0000259" key="16">
    <source>
        <dbReference type="PROSITE" id="PS50137"/>
    </source>
</evidence>
<evidence type="ECO:0000256" key="13">
    <source>
        <dbReference type="ARBA" id="ARBA00022842"/>
    </source>
</evidence>
<evidence type="ECO:0000313" key="18">
    <source>
        <dbReference type="EMBL" id="HHX99084.1"/>
    </source>
</evidence>
<evidence type="ECO:0000256" key="15">
    <source>
        <dbReference type="HAMAP-Rule" id="MF_00104"/>
    </source>
</evidence>
<dbReference type="HAMAP" id="MF_00104">
    <property type="entry name" value="RNase_III"/>
    <property type="match status" value="1"/>
</dbReference>
<evidence type="ECO:0000256" key="6">
    <source>
        <dbReference type="ARBA" id="ARBA00022552"/>
    </source>
</evidence>
<dbReference type="SUPFAM" id="SSF54768">
    <property type="entry name" value="dsRNA-binding domain-like"/>
    <property type="match status" value="1"/>
</dbReference>
<dbReference type="GO" id="GO:0004525">
    <property type="term" value="F:ribonuclease III activity"/>
    <property type="evidence" value="ECO:0007669"/>
    <property type="project" value="UniProtKB-UniRule"/>
</dbReference>
<dbReference type="SMART" id="SM00358">
    <property type="entry name" value="DSRM"/>
    <property type="match status" value="1"/>
</dbReference>
<dbReference type="GO" id="GO:0046872">
    <property type="term" value="F:metal ion binding"/>
    <property type="evidence" value="ECO:0007669"/>
    <property type="project" value="UniProtKB-KW"/>
</dbReference>
<evidence type="ECO:0000256" key="2">
    <source>
        <dbReference type="ARBA" id="ARBA00004496"/>
    </source>
</evidence>
<evidence type="ECO:0000256" key="8">
    <source>
        <dbReference type="ARBA" id="ARBA00022694"/>
    </source>
</evidence>
<evidence type="ECO:0000256" key="1">
    <source>
        <dbReference type="ARBA" id="ARBA00000109"/>
    </source>
</evidence>
<evidence type="ECO:0000256" key="3">
    <source>
        <dbReference type="ARBA" id="ARBA00010183"/>
    </source>
</evidence>
<evidence type="ECO:0000256" key="5">
    <source>
        <dbReference type="ARBA" id="ARBA00022490"/>
    </source>
</evidence>
<keyword evidence="6 15" id="KW-0698">rRNA processing</keyword>
<evidence type="ECO:0000256" key="9">
    <source>
        <dbReference type="ARBA" id="ARBA00022722"/>
    </source>
</evidence>
<keyword evidence="11 15" id="KW-0255">Endonuclease</keyword>
<protein>
    <recommendedName>
        <fullName evidence="15">Ribonuclease 3</fullName>
        <ecNumber evidence="15">3.1.26.3</ecNumber>
    </recommendedName>
    <alternativeName>
        <fullName evidence="15">Ribonuclease III</fullName>
        <shortName evidence="15">RNase III</shortName>
    </alternativeName>
</protein>
<feature type="active site" evidence="15">
    <location>
        <position position="49"/>
    </location>
</feature>
<evidence type="ECO:0000259" key="17">
    <source>
        <dbReference type="PROSITE" id="PS50142"/>
    </source>
</evidence>
<dbReference type="FunFam" id="3.30.160.20:FF:000003">
    <property type="entry name" value="Ribonuclease 3"/>
    <property type="match status" value="1"/>
</dbReference>
<proteinExistence type="inferred from homology"/>
<dbReference type="GO" id="GO:0006364">
    <property type="term" value="P:rRNA processing"/>
    <property type="evidence" value="ECO:0007669"/>
    <property type="project" value="UniProtKB-UniRule"/>
</dbReference>
<dbReference type="GO" id="GO:0006397">
    <property type="term" value="P:mRNA processing"/>
    <property type="evidence" value="ECO:0007669"/>
    <property type="project" value="UniProtKB-UniRule"/>
</dbReference>
<dbReference type="EC" id="3.1.26.3" evidence="15"/>
<dbReference type="SUPFAM" id="SSF69065">
    <property type="entry name" value="RNase III domain-like"/>
    <property type="match status" value="1"/>
</dbReference>
<feature type="binding site" evidence="15">
    <location>
        <position position="45"/>
    </location>
    <ligand>
        <name>Mg(2+)</name>
        <dbReference type="ChEBI" id="CHEBI:18420"/>
    </ligand>
</feature>
<dbReference type="GO" id="GO:0008033">
    <property type="term" value="P:tRNA processing"/>
    <property type="evidence" value="ECO:0007669"/>
    <property type="project" value="UniProtKB-KW"/>
</dbReference>
<keyword evidence="7 15" id="KW-0507">mRNA processing</keyword>
<organism evidence="18 19">
    <name type="scientific">Candidatus Dojkabacteria bacterium</name>
    <dbReference type="NCBI Taxonomy" id="2099670"/>
    <lineage>
        <taxon>Bacteria</taxon>
        <taxon>Candidatus Dojkabacteria</taxon>
    </lineage>
</organism>
<comment type="subcellular location">
    <subcellularLocation>
        <location evidence="2 15">Cytoplasm</location>
    </subcellularLocation>
</comment>
<keyword evidence="14 15" id="KW-0694">RNA-binding</keyword>
<keyword evidence="5 15" id="KW-0963">Cytoplasm</keyword>
<evidence type="ECO:0000256" key="11">
    <source>
        <dbReference type="ARBA" id="ARBA00022759"/>
    </source>
</evidence>
<dbReference type="NCBIfam" id="TIGR02191">
    <property type="entry name" value="RNaseIII"/>
    <property type="match status" value="1"/>
</dbReference>
<feature type="active site" evidence="15">
    <location>
        <position position="121"/>
    </location>
</feature>
<dbReference type="CDD" id="cd00593">
    <property type="entry name" value="RIBOc"/>
    <property type="match status" value="1"/>
</dbReference>
<dbReference type="Pfam" id="PF14622">
    <property type="entry name" value="Ribonucleas_3_3"/>
    <property type="match status" value="1"/>
</dbReference>
<feature type="binding site" evidence="15">
    <location>
        <position position="118"/>
    </location>
    <ligand>
        <name>Mg(2+)</name>
        <dbReference type="ChEBI" id="CHEBI:18420"/>
    </ligand>
</feature>
<dbReference type="InterPro" id="IPR000999">
    <property type="entry name" value="RNase_III_dom"/>
</dbReference>
<evidence type="ECO:0000256" key="4">
    <source>
        <dbReference type="ARBA" id="ARBA00011738"/>
    </source>
</evidence>
<dbReference type="Proteomes" id="UP000576550">
    <property type="component" value="Unassembled WGS sequence"/>
</dbReference>
<keyword evidence="9 15" id="KW-0540">Nuclease</keyword>
<dbReference type="Pfam" id="PF00035">
    <property type="entry name" value="dsrm"/>
    <property type="match status" value="1"/>
</dbReference>
<dbReference type="PROSITE" id="PS50142">
    <property type="entry name" value="RNASE_3_2"/>
    <property type="match status" value="1"/>
</dbReference>
<dbReference type="GO" id="GO:0019843">
    <property type="term" value="F:rRNA binding"/>
    <property type="evidence" value="ECO:0007669"/>
    <property type="project" value="UniProtKB-KW"/>
</dbReference>
<comment type="subunit">
    <text evidence="4 15">Homodimer.</text>
</comment>
<dbReference type="FunFam" id="1.10.1520.10:FF:000001">
    <property type="entry name" value="Ribonuclease 3"/>
    <property type="match status" value="1"/>
</dbReference>
<dbReference type="GO" id="GO:0010468">
    <property type="term" value="P:regulation of gene expression"/>
    <property type="evidence" value="ECO:0007669"/>
    <property type="project" value="TreeGrafter"/>
</dbReference>
<keyword evidence="12 15" id="KW-0378">Hydrolase</keyword>
<comment type="similarity">
    <text evidence="3">Belongs to the ribonuclease III family.</text>
</comment>